<dbReference type="SUPFAM" id="SSF56436">
    <property type="entry name" value="C-type lectin-like"/>
    <property type="match status" value="1"/>
</dbReference>
<evidence type="ECO:0000313" key="3">
    <source>
        <dbReference type="EMBL" id="CAL1575770.1"/>
    </source>
</evidence>
<dbReference type="InterPro" id="IPR016186">
    <property type="entry name" value="C-type_lectin-like/link_sf"/>
</dbReference>
<evidence type="ECO:0000313" key="4">
    <source>
        <dbReference type="Proteomes" id="UP001497482"/>
    </source>
</evidence>
<organism evidence="3 4">
    <name type="scientific">Knipowitschia caucasica</name>
    <name type="common">Caucasian dwarf goby</name>
    <name type="synonym">Pomatoschistus caucasicus</name>
    <dbReference type="NCBI Taxonomy" id="637954"/>
    <lineage>
        <taxon>Eukaryota</taxon>
        <taxon>Metazoa</taxon>
        <taxon>Chordata</taxon>
        <taxon>Craniata</taxon>
        <taxon>Vertebrata</taxon>
        <taxon>Euteleostomi</taxon>
        <taxon>Actinopterygii</taxon>
        <taxon>Neopterygii</taxon>
        <taxon>Teleostei</taxon>
        <taxon>Neoteleostei</taxon>
        <taxon>Acanthomorphata</taxon>
        <taxon>Gobiaria</taxon>
        <taxon>Gobiiformes</taxon>
        <taxon>Gobioidei</taxon>
        <taxon>Gobiidae</taxon>
        <taxon>Gobiinae</taxon>
        <taxon>Knipowitschia</taxon>
    </lineage>
</organism>
<dbReference type="AlphaFoldDB" id="A0AAV2JGQ6"/>
<feature type="chain" id="PRO_5043808159" description="C-type lectin domain-containing protein" evidence="1">
    <location>
        <begin position="20"/>
        <end position="196"/>
    </location>
</feature>
<dbReference type="SMART" id="SM00034">
    <property type="entry name" value="CLECT"/>
    <property type="match status" value="1"/>
</dbReference>
<keyword evidence="4" id="KW-1185">Reference proteome</keyword>
<keyword evidence="1" id="KW-0732">Signal</keyword>
<gene>
    <name evidence="3" type="ORF">KC01_LOCUS7272</name>
</gene>
<dbReference type="PROSITE" id="PS50041">
    <property type="entry name" value="C_TYPE_LECTIN_2"/>
    <property type="match status" value="1"/>
</dbReference>
<proteinExistence type="predicted"/>
<reference evidence="3 4" key="1">
    <citation type="submission" date="2024-04" db="EMBL/GenBank/DDBJ databases">
        <authorList>
            <person name="Waldvogel A.-M."/>
            <person name="Schoenle A."/>
        </authorList>
    </citation>
    <scope>NUCLEOTIDE SEQUENCE [LARGE SCALE GENOMIC DNA]</scope>
</reference>
<dbReference type="InterPro" id="IPR016187">
    <property type="entry name" value="CTDL_fold"/>
</dbReference>
<dbReference type="InterPro" id="IPR001304">
    <property type="entry name" value="C-type_lectin-like"/>
</dbReference>
<dbReference type="EMBL" id="OZ035834">
    <property type="protein sequence ID" value="CAL1575770.1"/>
    <property type="molecule type" value="Genomic_DNA"/>
</dbReference>
<dbReference type="PANTHER" id="PTHR45784">
    <property type="entry name" value="C-TYPE LECTIN DOMAIN FAMILY 20 MEMBER A-RELATED"/>
    <property type="match status" value="1"/>
</dbReference>
<evidence type="ECO:0000256" key="1">
    <source>
        <dbReference type="SAM" id="SignalP"/>
    </source>
</evidence>
<dbReference type="PANTHER" id="PTHR45784:SF3">
    <property type="entry name" value="C-TYPE LECTIN DOMAIN FAMILY 4 MEMBER K-LIKE-RELATED"/>
    <property type="match status" value="1"/>
</dbReference>
<evidence type="ECO:0000259" key="2">
    <source>
        <dbReference type="PROSITE" id="PS50041"/>
    </source>
</evidence>
<name>A0AAV2JGQ6_KNICA</name>
<protein>
    <recommendedName>
        <fullName evidence="2">C-type lectin domain-containing protein</fullName>
    </recommendedName>
</protein>
<feature type="domain" description="C-type lectin" evidence="2">
    <location>
        <begin position="16"/>
        <end position="131"/>
    </location>
</feature>
<accession>A0AAV2JGQ6</accession>
<feature type="signal peptide" evidence="1">
    <location>
        <begin position="1"/>
        <end position="19"/>
    </location>
</feature>
<dbReference type="Gene3D" id="3.10.100.10">
    <property type="entry name" value="Mannose-Binding Protein A, subunit A"/>
    <property type="match status" value="1"/>
</dbReference>
<dbReference type="Pfam" id="PF00059">
    <property type="entry name" value="Lectin_C"/>
    <property type="match status" value="1"/>
</dbReference>
<dbReference type="Proteomes" id="UP001497482">
    <property type="component" value="Chromosome 12"/>
</dbReference>
<sequence length="196" mass="22848">MDQALLLSVLLSQWWFSVSQYHLVVEPMSWSDAQTHCRQHYSYLATVTDMKDVEELKEAANGHTDAWIGLHRTSESDLDRTWHWSQPTVQYKEEESQWGPLYSQSGSCATIDENNLWRVVECYQSSCFFCYDVKKPKKTLVKMKMSSPVDLNPFSPIILQQLQEHLKVNHLGDVKLTWTEDDNHCVFKKEKSSSQN</sequence>